<evidence type="ECO:0000256" key="3">
    <source>
        <dbReference type="ARBA" id="ARBA00022695"/>
    </source>
</evidence>
<dbReference type="SUPFAM" id="SSF56672">
    <property type="entry name" value="DNA/RNA polymerases"/>
    <property type="match status" value="1"/>
</dbReference>
<evidence type="ECO:0000256" key="8">
    <source>
        <dbReference type="ARBA" id="ARBA00022918"/>
    </source>
</evidence>
<dbReference type="SUPFAM" id="SSF53098">
    <property type="entry name" value="Ribonuclease H-like"/>
    <property type="match status" value="1"/>
</dbReference>
<dbReference type="GO" id="GO:0003964">
    <property type="term" value="F:RNA-directed DNA polymerase activity"/>
    <property type="evidence" value="ECO:0007669"/>
    <property type="project" value="UniProtKB-KW"/>
</dbReference>
<dbReference type="PANTHER" id="PTHR41694:SF3">
    <property type="entry name" value="RNA-DIRECTED DNA POLYMERASE-RELATED"/>
    <property type="match status" value="1"/>
</dbReference>
<dbReference type="Pfam" id="PF00078">
    <property type="entry name" value="RVT_1"/>
    <property type="match status" value="1"/>
</dbReference>
<keyword evidence="4" id="KW-0540">Nuclease</keyword>
<reference evidence="13 14" key="1">
    <citation type="submission" date="2019-09" db="EMBL/GenBank/DDBJ databases">
        <title>Bird 10,000 Genomes (B10K) Project - Family phase.</title>
        <authorList>
            <person name="Zhang G."/>
        </authorList>
    </citation>
    <scope>NUCLEOTIDE SEQUENCE [LARGE SCALE GENOMIC DNA]</scope>
    <source>
        <strain evidence="13">B10K-DU-001-75</strain>
        <tissue evidence="13">Muscle</tissue>
    </source>
</reference>
<dbReference type="InterPro" id="IPR010661">
    <property type="entry name" value="RVT_thumb"/>
</dbReference>
<dbReference type="InterPro" id="IPR012337">
    <property type="entry name" value="RNaseH-like_sf"/>
</dbReference>
<feature type="non-terminal residue" evidence="13">
    <location>
        <position position="451"/>
    </location>
</feature>
<dbReference type="PROSITE" id="PS50876">
    <property type="entry name" value="ZF_INTEGRASE"/>
    <property type="match status" value="1"/>
</dbReference>
<evidence type="ECO:0000256" key="1">
    <source>
        <dbReference type="ARBA" id="ARBA00010879"/>
    </source>
</evidence>
<evidence type="ECO:0000256" key="9">
    <source>
        <dbReference type="PROSITE-ProRule" id="PRU00450"/>
    </source>
</evidence>
<sequence>RYQWTLQGMKNSPAICQMFVACVLSPIQEKFPNAIIFHYMDDILICTETDSYLETVLKKTVQAIEGVGFEIATGKIQWTCPWTCLGLRISERTIVPQQLIIKDNPRTLRDLHQLCGSIIWVCPLLGITAEDLAPLFNLLQACKDLDSPRTITPEAQAAIQKVSEALSTRQAYHTDPSLPLQFVILGNTPRFHGLIFQWDPTLKDQLLFIEWVFQSHRQHKTIITPQELMAQLITKARSHLRTLVRYEISYIYLPLKSGELEALFQTNEHLQFALDTYPGQISIHLQKHKLFYEWFNLVPKSLKSRTPLKALTVFTDGSGKSHKSHTDLPGPVTEGNWRTDLLAMAVKTTLPDIFNQAKLGHQFFHQNVPALARMFKISREQARAIVGSCPYCQEFALPSMGARVNPQGLKSLQLWQTDVTHYVPFGRQKYIHVSIDTFSEAVLASAHSGEK</sequence>
<evidence type="ECO:0000313" key="13">
    <source>
        <dbReference type="EMBL" id="NWS05105.1"/>
    </source>
</evidence>
<dbReference type="Gene3D" id="3.30.420.10">
    <property type="entry name" value="Ribonuclease H-like superfamily/Ribonuclease H"/>
    <property type="match status" value="1"/>
</dbReference>
<keyword evidence="8" id="KW-0695">RNA-directed DNA polymerase</keyword>
<evidence type="ECO:0000256" key="2">
    <source>
        <dbReference type="ARBA" id="ARBA00022679"/>
    </source>
</evidence>
<dbReference type="Proteomes" id="UP000532252">
    <property type="component" value="Unassembled WGS sequence"/>
</dbReference>
<evidence type="ECO:0000259" key="12">
    <source>
        <dbReference type="PROSITE" id="PS50994"/>
    </source>
</evidence>
<dbReference type="PROSITE" id="PS50878">
    <property type="entry name" value="RT_POL"/>
    <property type="match status" value="1"/>
</dbReference>
<evidence type="ECO:0000256" key="5">
    <source>
        <dbReference type="ARBA" id="ARBA00022723"/>
    </source>
</evidence>
<protein>
    <submittedName>
        <fullName evidence="13">POK10 protein</fullName>
    </submittedName>
</protein>
<dbReference type="Pfam" id="PF06817">
    <property type="entry name" value="RVT_thumb"/>
    <property type="match status" value="1"/>
</dbReference>
<dbReference type="Gene3D" id="3.30.70.270">
    <property type="match status" value="2"/>
</dbReference>
<keyword evidence="7" id="KW-0378">Hydrolase</keyword>
<dbReference type="GO" id="GO:0008270">
    <property type="term" value="F:zinc ion binding"/>
    <property type="evidence" value="ECO:0007669"/>
    <property type="project" value="UniProtKB-KW"/>
</dbReference>
<proteinExistence type="inferred from homology"/>
<keyword evidence="5" id="KW-0479">Metal-binding</keyword>
<evidence type="ECO:0000259" key="10">
    <source>
        <dbReference type="PROSITE" id="PS50876"/>
    </source>
</evidence>
<dbReference type="InterPro" id="IPR043502">
    <property type="entry name" value="DNA/RNA_pol_sf"/>
</dbReference>
<evidence type="ECO:0000256" key="7">
    <source>
        <dbReference type="ARBA" id="ARBA00022801"/>
    </source>
</evidence>
<keyword evidence="9" id="KW-0862">Zinc</keyword>
<evidence type="ECO:0000313" key="14">
    <source>
        <dbReference type="Proteomes" id="UP000532252"/>
    </source>
</evidence>
<feature type="domain" description="Reverse transcriptase" evidence="11">
    <location>
        <begin position="1"/>
        <end position="89"/>
    </location>
</feature>
<keyword evidence="2" id="KW-0808">Transferase</keyword>
<evidence type="ECO:0000256" key="6">
    <source>
        <dbReference type="ARBA" id="ARBA00022759"/>
    </source>
</evidence>
<organism evidence="13 14">
    <name type="scientific">Motacilla alba</name>
    <name type="common">White wagtail</name>
    <name type="synonym">Pied wagtail</name>
    <dbReference type="NCBI Taxonomy" id="45807"/>
    <lineage>
        <taxon>Eukaryota</taxon>
        <taxon>Metazoa</taxon>
        <taxon>Chordata</taxon>
        <taxon>Craniata</taxon>
        <taxon>Vertebrata</taxon>
        <taxon>Euteleostomi</taxon>
        <taxon>Archelosauria</taxon>
        <taxon>Archosauria</taxon>
        <taxon>Dinosauria</taxon>
        <taxon>Saurischia</taxon>
        <taxon>Theropoda</taxon>
        <taxon>Coelurosauria</taxon>
        <taxon>Aves</taxon>
        <taxon>Neognathae</taxon>
        <taxon>Neoaves</taxon>
        <taxon>Telluraves</taxon>
        <taxon>Australaves</taxon>
        <taxon>Passeriformes</taxon>
        <taxon>Passeroidea</taxon>
        <taxon>Motacillidae</taxon>
        <taxon>Motacilla</taxon>
    </lineage>
</organism>
<dbReference type="PANTHER" id="PTHR41694">
    <property type="entry name" value="ENDOGENOUS RETROVIRUS GROUP K MEMBER POL PROTEIN"/>
    <property type="match status" value="1"/>
</dbReference>
<dbReference type="Gene3D" id="1.10.10.200">
    <property type="match status" value="1"/>
</dbReference>
<dbReference type="AlphaFoldDB" id="A0A7K5CBH5"/>
<dbReference type="InterPro" id="IPR036397">
    <property type="entry name" value="RNaseH_sf"/>
</dbReference>
<feature type="domain" description="Integrase-type" evidence="10">
    <location>
        <begin position="352"/>
        <end position="393"/>
    </location>
</feature>
<name>A0A7K5CBH5_MOTAL</name>
<keyword evidence="14" id="KW-1185">Reference proteome</keyword>
<dbReference type="SUPFAM" id="SSF46919">
    <property type="entry name" value="N-terminal Zn binding domain of HIV integrase"/>
    <property type="match status" value="1"/>
</dbReference>
<dbReference type="EMBL" id="VXBE01008554">
    <property type="protein sequence ID" value="NWS05105.1"/>
    <property type="molecule type" value="Genomic_DNA"/>
</dbReference>
<dbReference type="Pfam" id="PF02022">
    <property type="entry name" value="Integrase_Zn"/>
    <property type="match status" value="1"/>
</dbReference>
<comment type="similarity">
    <text evidence="1">Belongs to the beta type-B retroviral polymerase family. HERV class-II K(HML-2) pol subfamily.</text>
</comment>
<keyword evidence="3" id="KW-0548">Nucleotidyltransferase</keyword>
<dbReference type="InterPro" id="IPR000477">
    <property type="entry name" value="RT_dom"/>
</dbReference>
<dbReference type="InterPro" id="IPR017856">
    <property type="entry name" value="Integrase-like_N"/>
</dbReference>
<evidence type="ECO:0000256" key="4">
    <source>
        <dbReference type="ARBA" id="ARBA00022722"/>
    </source>
</evidence>
<dbReference type="GO" id="GO:0015074">
    <property type="term" value="P:DNA integration"/>
    <property type="evidence" value="ECO:0007669"/>
    <property type="project" value="InterPro"/>
</dbReference>
<dbReference type="InterPro" id="IPR003308">
    <property type="entry name" value="Integrase_Zn-bd_dom_N"/>
</dbReference>
<dbReference type="GO" id="GO:0004519">
    <property type="term" value="F:endonuclease activity"/>
    <property type="evidence" value="ECO:0007669"/>
    <property type="project" value="UniProtKB-KW"/>
</dbReference>
<dbReference type="PROSITE" id="PS50994">
    <property type="entry name" value="INTEGRASE"/>
    <property type="match status" value="1"/>
</dbReference>
<evidence type="ECO:0000259" key="11">
    <source>
        <dbReference type="PROSITE" id="PS50878"/>
    </source>
</evidence>
<dbReference type="GO" id="GO:0035613">
    <property type="term" value="F:RNA stem-loop binding"/>
    <property type="evidence" value="ECO:0007669"/>
    <property type="project" value="TreeGrafter"/>
</dbReference>
<comment type="caution">
    <text evidence="13">The sequence shown here is derived from an EMBL/GenBank/DDBJ whole genome shotgun (WGS) entry which is preliminary data.</text>
</comment>
<accession>A0A7K5CBH5</accession>
<keyword evidence="6" id="KW-0255">Endonuclease</keyword>
<feature type="domain" description="Integrase catalytic" evidence="12">
    <location>
        <begin position="402"/>
        <end position="451"/>
    </location>
</feature>
<dbReference type="InterPro" id="IPR001584">
    <property type="entry name" value="Integrase_cat-core"/>
</dbReference>
<dbReference type="GO" id="GO:0016787">
    <property type="term" value="F:hydrolase activity"/>
    <property type="evidence" value="ECO:0007669"/>
    <property type="project" value="UniProtKB-KW"/>
</dbReference>
<gene>
    <name evidence="13" type="primary">Ervk10</name>
    <name evidence="13" type="ORF">MOTALB_R13500</name>
</gene>
<feature type="non-terminal residue" evidence="13">
    <location>
        <position position="1"/>
    </location>
</feature>
<dbReference type="InterPro" id="IPR043128">
    <property type="entry name" value="Rev_trsase/Diguanyl_cyclase"/>
</dbReference>
<keyword evidence="9" id="KW-0863">Zinc-finger</keyword>